<dbReference type="AlphaFoldDB" id="A0A1K1S0P7"/>
<dbReference type="EMBL" id="FPJE01000052">
    <property type="protein sequence ID" value="SFW77886.1"/>
    <property type="molecule type" value="Genomic_DNA"/>
</dbReference>
<evidence type="ECO:0000313" key="1">
    <source>
        <dbReference type="EMBL" id="SFW77886.1"/>
    </source>
</evidence>
<dbReference type="STRING" id="1150368.SAMN02927921_04278"/>
<dbReference type="Pfam" id="PF09697">
    <property type="entry name" value="Porph_ging"/>
    <property type="match status" value="1"/>
</dbReference>
<evidence type="ECO:0000313" key="2">
    <source>
        <dbReference type="Proteomes" id="UP000182248"/>
    </source>
</evidence>
<dbReference type="InterPro" id="IPR005901">
    <property type="entry name" value="GLPGLI"/>
</dbReference>
<organism evidence="1 2">
    <name type="scientific">Sinomicrobium oceani</name>
    <dbReference type="NCBI Taxonomy" id="1150368"/>
    <lineage>
        <taxon>Bacteria</taxon>
        <taxon>Pseudomonadati</taxon>
        <taxon>Bacteroidota</taxon>
        <taxon>Flavobacteriia</taxon>
        <taxon>Flavobacteriales</taxon>
        <taxon>Flavobacteriaceae</taxon>
        <taxon>Sinomicrobium</taxon>
    </lineage>
</organism>
<keyword evidence="2" id="KW-1185">Reference proteome</keyword>
<protein>
    <submittedName>
        <fullName evidence="1">GLPGLI family protein</fullName>
    </submittedName>
</protein>
<name>A0A1K1S0P7_9FLAO</name>
<sequence length="273" mass="31432">MLSPSNAVFFFFSIISMMITPGKYFLSGFAFLCLSFTGYGQTAGQIVKVTYTSSPVSQYNLSQKDMQGTAVKASLYEFMKGITDYYSLYINLKDRSSVYILDSTVQVRPRGWEDSQIRAALTDTVIFALKSAKNKTYKHEWIMNQTFFTEGEVGDISWELGSEKKTIDGLTCYRAVAKDKYPMLTVWYTRDLPISNGPSIYQGLPGLVVWVEDYFRTTQIRNITYKDDTEAFDTLYRSKYDEFVREKERKKRYDKEPILVIKKADLANFLAAH</sequence>
<gene>
    <name evidence="1" type="ORF">SAMN02927921_04278</name>
</gene>
<proteinExistence type="predicted"/>
<dbReference type="NCBIfam" id="TIGR01200">
    <property type="entry name" value="GLPGLI"/>
    <property type="match status" value="1"/>
</dbReference>
<dbReference type="Proteomes" id="UP000182248">
    <property type="component" value="Unassembled WGS sequence"/>
</dbReference>
<accession>A0A1K1S0P7</accession>
<reference evidence="1 2" key="1">
    <citation type="submission" date="2016-11" db="EMBL/GenBank/DDBJ databases">
        <authorList>
            <person name="Jaros S."/>
            <person name="Januszkiewicz K."/>
            <person name="Wedrychowicz H."/>
        </authorList>
    </citation>
    <scope>NUCLEOTIDE SEQUENCE [LARGE SCALE GENOMIC DNA]</scope>
    <source>
        <strain evidence="1 2">CGMCC 1.12145</strain>
    </source>
</reference>